<dbReference type="EMBL" id="CP011509">
    <property type="protein sequence ID" value="AKJ00198.1"/>
    <property type="molecule type" value="Genomic_DNA"/>
</dbReference>
<protein>
    <submittedName>
        <fullName evidence="2">Uncharacterized protein</fullName>
    </submittedName>
</protein>
<evidence type="ECO:0000256" key="1">
    <source>
        <dbReference type="SAM" id="MobiDB-lite"/>
    </source>
</evidence>
<dbReference type="KEGG" id="age:AA314_01824"/>
<feature type="region of interest" description="Disordered" evidence="1">
    <location>
        <begin position="15"/>
        <end position="55"/>
    </location>
</feature>
<proteinExistence type="predicted"/>
<sequence length="55" mass="6130">MSVFIERIHAVKVGRRPGPAHAAPTSRRVDRREGTPAPQLALSWRAGRRSLSIQE</sequence>
<name>A0AAC8Q351_9BACT</name>
<dbReference type="Proteomes" id="UP000035579">
    <property type="component" value="Chromosome"/>
</dbReference>
<dbReference type="AlphaFoldDB" id="A0AAC8Q351"/>
<reference evidence="2 3" key="1">
    <citation type="submission" date="2015-05" db="EMBL/GenBank/DDBJ databases">
        <title>Genome assembly of Archangium gephyra DSM 2261.</title>
        <authorList>
            <person name="Sharma G."/>
            <person name="Subramanian S."/>
        </authorList>
    </citation>
    <scope>NUCLEOTIDE SEQUENCE [LARGE SCALE GENOMIC DNA]</scope>
    <source>
        <strain evidence="2 3">DSM 2261</strain>
    </source>
</reference>
<evidence type="ECO:0000313" key="2">
    <source>
        <dbReference type="EMBL" id="AKJ00198.1"/>
    </source>
</evidence>
<evidence type="ECO:0000313" key="3">
    <source>
        <dbReference type="Proteomes" id="UP000035579"/>
    </source>
</evidence>
<organism evidence="2 3">
    <name type="scientific">Archangium gephyra</name>
    <dbReference type="NCBI Taxonomy" id="48"/>
    <lineage>
        <taxon>Bacteria</taxon>
        <taxon>Pseudomonadati</taxon>
        <taxon>Myxococcota</taxon>
        <taxon>Myxococcia</taxon>
        <taxon>Myxococcales</taxon>
        <taxon>Cystobacterineae</taxon>
        <taxon>Archangiaceae</taxon>
        <taxon>Archangium</taxon>
    </lineage>
</organism>
<gene>
    <name evidence="2" type="ORF">AA314_01824</name>
</gene>
<accession>A0AAC8Q351</accession>